<comment type="similarity">
    <text evidence="4">Belongs to the ABC transporter superfamily. ABCF family. YheS subfamily.</text>
</comment>
<evidence type="ECO:0000313" key="9">
    <source>
        <dbReference type="EMBL" id="QAB15333.1"/>
    </source>
</evidence>
<dbReference type="PANTHER" id="PTHR19211:SF14">
    <property type="entry name" value="ATP-BINDING CASSETTE SUB-FAMILY F MEMBER 1"/>
    <property type="match status" value="1"/>
</dbReference>
<reference evidence="9 10" key="1">
    <citation type="journal article" date="2018" name="Environ. Microbiol.">
        <title>Genomes of ubiquitous marine and hypersaline Hydrogenovibrio, Thiomicrorhabdus and Thiomicrospira spp. encode a diversity of mechanisms to sustain chemolithoautotrophy in heterogeneous environments.</title>
        <authorList>
            <person name="Scott K.M."/>
            <person name="Williams J."/>
            <person name="Porter C.M.B."/>
            <person name="Russel S."/>
            <person name="Harmer T.L."/>
            <person name="Paul J.H."/>
            <person name="Antonen K.M."/>
            <person name="Bridges M.K."/>
            <person name="Camper G.J."/>
            <person name="Campla C.K."/>
            <person name="Casella L.G."/>
            <person name="Chase E."/>
            <person name="Conrad J.W."/>
            <person name="Cruz M.C."/>
            <person name="Dunlap D.S."/>
            <person name="Duran L."/>
            <person name="Fahsbender E.M."/>
            <person name="Goldsmith D.B."/>
            <person name="Keeley R.F."/>
            <person name="Kondoff M.R."/>
            <person name="Kussy B.I."/>
            <person name="Lane M.K."/>
            <person name="Lawler S."/>
            <person name="Leigh B.A."/>
            <person name="Lewis C."/>
            <person name="Lostal L.M."/>
            <person name="Marking D."/>
            <person name="Mancera P.A."/>
            <person name="McClenthan E.C."/>
            <person name="McIntyre E.A."/>
            <person name="Mine J.A."/>
            <person name="Modi S."/>
            <person name="Moore B.D."/>
            <person name="Morgan W.A."/>
            <person name="Nelson K.M."/>
            <person name="Nguyen K.N."/>
            <person name="Ogburn N."/>
            <person name="Parrino D.G."/>
            <person name="Pedapudi A.D."/>
            <person name="Pelham R.P."/>
            <person name="Preece A.M."/>
            <person name="Rampersad E.A."/>
            <person name="Richardson J.C."/>
            <person name="Rodgers C.M."/>
            <person name="Schaffer B.L."/>
            <person name="Sheridan N.E."/>
            <person name="Solone M.R."/>
            <person name="Staley Z.R."/>
            <person name="Tabuchi M."/>
            <person name="Waide R.J."/>
            <person name="Wanjugi P.W."/>
            <person name="Young S."/>
            <person name="Clum A."/>
            <person name="Daum C."/>
            <person name="Huntemann M."/>
            <person name="Ivanova N."/>
            <person name="Kyrpides N."/>
            <person name="Mikhailova N."/>
            <person name="Palaniappan K."/>
            <person name="Pillay M."/>
            <person name="Reddy T.B.K."/>
            <person name="Shapiro N."/>
            <person name="Stamatis D."/>
            <person name="Varghese N."/>
            <person name="Woyke T."/>
            <person name="Boden R."/>
            <person name="Freyermuth S.K."/>
            <person name="Kerfeld C.A."/>
        </authorList>
    </citation>
    <scope>NUCLEOTIDE SEQUENCE [LARGE SCALE GENOMIC DNA]</scope>
    <source>
        <strain evidence="9 10">JR-2</strain>
    </source>
</reference>
<feature type="domain" description="ABC transporter" evidence="8">
    <location>
        <begin position="313"/>
        <end position="531"/>
    </location>
</feature>
<keyword evidence="2" id="KW-0547">Nucleotide-binding</keyword>
<evidence type="ECO:0000259" key="8">
    <source>
        <dbReference type="PROSITE" id="PS50893"/>
    </source>
</evidence>
<dbReference type="CDD" id="cd03221">
    <property type="entry name" value="ABCF_EF-3"/>
    <property type="match status" value="2"/>
</dbReference>
<dbReference type="RefSeq" id="WP_128384851.1">
    <property type="nucleotide sequence ID" value="NZ_CP035033.1"/>
</dbReference>
<dbReference type="EMBL" id="CP035033">
    <property type="protein sequence ID" value="QAB15333.1"/>
    <property type="molecule type" value="Genomic_DNA"/>
</dbReference>
<dbReference type="FunFam" id="3.40.50.300:FF:002053">
    <property type="entry name" value="ABC transporter ATP-binding protein"/>
    <property type="match status" value="1"/>
</dbReference>
<dbReference type="InterPro" id="IPR032781">
    <property type="entry name" value="ABC_tran_Xtn"/>
</dbReference>
<dbReference type="Pfam" id="PF12848">
    <property type="entry name" value="ABC_tran_Xtn"/>
    <property type="match status" value="1"/>
</dbReference>
<dbReference type="AlphaFoldDB" id="A0A410H335"/>
<dbReference type="PROSITE" id="PS50893">
    <property type="entry name" value="ABC_TRANSPORTER_2"/>
    <property type="match status" value="2"/>
</dbReference>
<dbReference type="InterPro" id="IPR003439">
    <property type="entry name" value="ABC_transporter-like_ATP-bd"/>
</dbReference>
<accession>A0A410H335</accession>
<evidence type="ECO:0000256" key="6">
    <source>
        <dbReference type="SAM" id="Coils"/>
    </source>
</evidence>
<evidence type="ECO:0000256" key="2">
    <source>
        <dbReference type="ARBA" id="ARBA00022741"/>
    </source>
</evidence>
<protein>
    <recommendedName>
        <fullName evidence="5">Probable ATP-binding protein YheS</fullName>
    </recommendedName>
</protein>
<dbReference type="Proteomes" id="UP000285478">
    <property type="component" value="Chromosome"/>
</dbReference>
<keyword evidence="3 9" id="KW-0067">ATP-binding</keyword>
<organism evidence="9 10">
    <name type="scientific">Hydrogenovibrio thermophilus</name>
    <dbReference type="NCBI Taxonomy" id="265883"/>
    <lineage>
        <taxon>Bacteria</taxon>
        <taxon>Pseudomonadati</taxon>
        <taxon>Pseudomonadota</taxon>
        <taxon>Gammaproteobacteria</taxon>
        <taxon>Thiotrichales</taxon>
        <taxon>Piscirickettsiaceae</taxon>
        <taxon>Hydrogenovibrio</taxon>
    </lineage>
</organism>
<sequence>MLNIQSVTLMAGTKVLLENASLVIHPGQKIGLIGANGAGKSTLLKAILNEVPLDAGSIAMPDAWQVGYVEQEQTHLHMKALDYVMFGDTLYAEARSKIEQAERDNHHDRLVAAYDELDHIDGYDVPMKAQQLMYGLGFKEADFDKPLEAFSGGWQVRLKLGRALMQRADLLLLDEPTNHLDIEAVSWLVQWLKSFSGAVIVISHDRHFLDEVVQGIAQLDQGRIHYFTGNFAAFERQRNEQLMQQQALHDKQKQQMQHLKSFIERFKAKASKAKQAQSRVKAMERIEQVAAVQATNPFQFHLAEPDHLPDPMLNVEQLAFGYGDTAILQEVSLVLRAGDRIGLVGVNGSGKSTLLKLLIRELQPKSGVVKHSKGLKIGYFAQHQLEALNPNQTPLAHMLALGKEMMTDITDQEARDFLGRFGFGHDKALSPVKPFSGGEKARLSLALMVYQKPNLVILDEPTNHLDMETRDALEMALQEFSGALILVTHDQHLLSSIVDQFWWVHDTRVERYAGDLESYLQQRLKRLKEQQASIKAEKAALSARPGDSSDDAGAVNKKAQRQENAQFRKRLKEATRAQTKRLTQVENALSKAQNALSDIHSTMEDSGLYEASRSEELTALLKDEARLTADIETLEEEWLLLEAEIEEITDNFQ</sequence>
<dbReference type="InterPro" id="IPR050611">
    <property type="entry name" value="ABCF"/>
</dbReference>
<keyword evidence="6" id="KW-0175">Coiled coil</keyword>
<evidence type="ECO:0000256" key="7">
    <source>
        <dbReference type="SAM" id="MobiDB-lite"/>
    </source>
</evidence>
<dbReference type="PROSITE" id="PS00211">
    <property type="entry name" value="ABC_TRANSPORTER_1"/>
    <property type="match status" value="2"/>
</dbReference>
<dbReference type="InterPro" id="IPR017871">
    <property type="entry name" value="ABC_transporter-like_CS"/>
</dbReference>
<dbReference type="InterPro" id="IPR003593">
    <property type="entry name" value="AAA+_ATPase"/>
</dbReference>
<dbReference type="FunFam" id="3.40.50.300:FF:000011">
    <property type="entry name" value="Putative ABC transporter ATP-binding component"/>
    <property type="match status" value="1"/>
</dbReference>
<evidence type="ECO:0000256" key="3">
    <source>
        <dbReference type="ARBA" id="ARBA00022840"/>
    </source>
</evidence>
<gene>
    <name evidence="9" type="ORF">EPV75_06455</name>
</gene>
<evidence type="ECO:0000256" key="4">
    <source>
        <dbReference type="ARBA" id="ARBA00061571"/>
    </source>
</evidence>
<name>A0A410H335_9GAMM</name>
<evidence type="ECO:0000256" key="1">
    <source>
        <dbReference type="ARBA" id="ARBA00022737"/>
    </source>
</evidence>
<dbReference type="KEGG" id="htr:EPV75_06455"/>
<dbReference type="Gene3D" id="3.40.50.300">
    <property type="entry name" value="P-loop containing nucleotide triphosphate hydrolases"/>
    <property type="match status" value="2"/>
</dbReference>
<feature type="coiled-coil region" evidence="6">
    <location>
        <begin position="617"/>
        <end position="651"/>
    </location>
</feature>
<dbReference type="PANTHER" id="PTHR19211">
    <property type="entry name" value="ATP-BINDING TRANSPORT PROTEIN-RELATED"/>
    <property type="match status" value="1"/>
</dbReference>
<dbReference type="GO" id="GO:0005524">
    <property type="term" value="F:ATP binding"/>
    <property type="evidence" value="ECO:0007669"/>
    <property type="project" value="UniProtKB-KW"/>
</dbReference>
<dbReference type="InterPro" id="IPR027417">
    <property type="entry name" value="P-loop_NTPase"/>
</dbReference>
<keyword evidence="1" id="KW-0677">Repeat</keyword>
<dbReference type="SUPFAM" id="SSF52540">
    <property type="entry name" value="P-loop containing nucleoside triphosphate hydrolases"/>
    <property type="match status" value="2"/>
</dbReference>
<feature type="domain" description="ABC transporter" evidence="8">
    <location>
        <begin position="2"/>
        <end position="246"/>
    </location>
</feature>
<dbReference type="GO" id="GO:0016887">
    <property type="term" value="F:ATP hydrolysis activity"/>
    <property type="evidence" value="ECO:0007669"/>
    <property type="project" value="InterPro"/>
</dbReference>
<evidence type="ECO:0000256" key="5">
    <source>
        <dbReference type="ARBA" id="ARBA00069073"/>
    </source>
</evidence>
<dbReference type="SMART" id="SM00382">
    <property type="entry name" value="AAA"/>
    <property type="match status" value="2"/>
</dbReference>
<proteinExistence type="inferred from homology"/>
<feature type="region of interest" description="Disordered" evidence="7">
    <location>
        <begin position="536"/>
        <end position="566"/>
    </location>
</feature>
<dbReference type="Pfam" id="PF00005">
    <property type="entry name" value="ABC_tran"/>
    <property type="match status" value="2"/>
</dbReference>
<evidence type="ECO:0000313" key="10">
    <source>
        <dbReference type="Proteomes" id="UP000285478"/>
    </source>
</evidence>
<keyword evidence="10" id="KW-1185">Reference proteome</keyword>